<gene>
    <name evidence="2" type="ORF">A2113_02405</name>
</gene>
<evidence type="ECO:0000313" key="3">
    <source>
        <dbReference type="Proteomes" id="UP000176299"/>
    </source>
</evidence>
<organism evidence="2 3">
    <name type="scientific">Candidatus Woykebacteria bacterium GWA1_44_8</name>
    <dbReference type="NCBI Taxonomy" id="1802591"/>
    <lineage>
        <taxon>Bacteria</taxon>
        <taxon>Candidatus Woykeibacteriota</taxon>
    </lineage>
</organism>
<name>A0A1G1W334_9BACT</name>
<accession>A0A1G1W334</accession>
<dbReference type="Proteomes" id="UP000176299">
    <property type="component" value="Unassembled WGS sequence"/>
</dbReference>
<feature type="transmembrane region" description="Helical" evidence="1">
    <location>
        <begin position="23"/>
        <end position="41"/>
    </location>
</feature>
<keyword evidence="1" id="KW-0472">Membrane</keyword>
<reference evidence="2 3" key="1">
    <citation type="journal article" date="2016" name="Nat. Commun.">
        <title>Thousands of microbial genomes shed light on interconnected biogeochemical processes in an aquifer system.</title>
        <authorList>
            <person name="Anantharaman K."/>
            <person name="Brown C.T."/>
            <person name="Hug L.A."/>
            <person name="Sharon I."/>
            <person name="Castelle C.J."/>
            <person name="Probst A.J."/>
            <person name="Thomas B.C."/>
            <person name="Singh A."/>
            <person name="Wilkins M.J."/>
            <person name="Karaoz U."/>
            <person name="Brodie E.L."/>
            <person name="Williams K.H."/>
            <person name="Hubbard S.S."/>
            <person name="Banfield J.F."/>
        </authorList>
    </citation>
    <scope>NUCLEOTIDE SEQUENCE [LARGE SCALE GENOMIC DNA]</scope>
</reference>
<dbReference type="AlphaFoldDB" id="A0A1G1W334"/>
<dbReference type="EMBL" id="MHCN01000009">
    <property type="protein sequence ID" value="OGY22043.1"/>
    <property type="molecule type" value="Genomic_DNA"/>
</dbReference>
<evidence type="ECO:0000313" key="2">
    <source>
        <dbReference type="EMBL" id="OGY22043.1"/>
    </source>
</evidence>
<keyword evidence="1" id="KW-0812">Transmembrane</keyword>
<sequence>MVHPARRPLVWGKIKKEKQKGRFLKAGFFVLLLIVGANLFIRGPAVLKELNRPFDKLPDDKTRTVELDLSFRTNLLLFTYSEHWGLTDIAIASYEPDDGRFSVLLFNLELEKNKLLRRKAQKIFREKGVGGLQRFVGSSLGVTIDRYGAFAGEDLNFTPQQFLQIKRELERPTVFFKIFSTKQKLNNLVKINAATTDLWKLFWKTRSAKFEENDIIFLKVTGEESLQSEETTYQVSGLFLDRKIFDEGAALTIRNSSGKAGAGAVLERYLTNLGATVVAVESSEEIESRTLLVVRSSKPKVQGRLSSIISFDKKKVKEEVFSGDMLIILGEDALGELTLP</sequence>
<evidence type="ECO:0008006" key="4">
    <source>
        <dbReference type="Google" id="ProtNLM"/>
    </source>
</evidence>
<dbReference type="STRING" id="1802591.A2113_02405"/>
<comment type="caution">
    <text evidence="2">The sequence shown here is derived from an EMBL/GenBank/DDBJ whole genome shotgun (WGS) entry which is preliminary data.</text>
</comment>
<proteinExistence type="predicted"/>
<protein>
    <recommendedName>
        <fullName evidence="4">LytR/CpsA/Psr regulator C-terminal domain-containing protein</fullName>
    </recommendedName>
</protein>
<keyword evidence="1" id="KW-1133">Transmembrane helix</keyword>
<evidence type="ECO:0000256" key="1">
    <source>
        <dbReference type="SAM" id="Phobius"/>
    </source>
</evidence>